<dbReference type="InterPro" id="IPR006439">
    <property type="entry name" value="HAD-SF_hydro_IA"/>
</dbReference>
<accession>A0A8J3VKR7</accession>
<dbReference type="Gene3D" id="3.40.50.1000">
    <property type="entry name" value="HAD superfamily/HAD-like"/>
    <property type="match status" value="1"/>
</dbReference>
<dbReference type="SFLD" id="SFLDS00003">
    <property type="entry name" value="Haloacid_Dehalogenase"/>
    <property type="match status" value="1"/>
</dbReference>
<dbReference type="PANTHER" id="PTHR46193:SF10">
    <property type="entry name" value="6-PHOSPHOGLUCONATE PHOSPHATASE"/>
    <property type="match status" value="1"/>
</dbReference>
<comment type="caution">
    <text evidence="5">The sequence shown here is derived from an EMBL/GenBank/DDBJ whole genome shotgun (WGS) entry which is preliminary data.</text>
</comment>
<dbReference type="InterPro" id="IPR023198">
    <property type="entry name" value="PGP-like_dom2"/>
</dbReference>
<keyword evidence="4" id="KW-0460">Magnesium</keyword>
<dbReference type="InterPro" id="IPR051600">
    <property type="entry name" value="Beta-PGM-like"/>
</dbReference>
<keyword evidence="6" id="KW-1185">Reference proteome</keyword>
<dbReference type="PANTHER" id="PTHR46193">
    <property type="entry name" value="6-PHOSPHOGLUCONATE PHOSPHATASE"/>
    <property type="match status" value="1"/>
</dbReference>
<dbReference type="NCBIfam" id="TIGR01549">
    <property type="entry name" value="HAD-SF-IA-v1"/>
    <property type="match status" value="1"/>
</dbReference>
<evidence type="ECO:0000256" key="3">
    <source>
        <dbReference type="ARBA" id="ARBA00022723"/>
    </source>
</evidence>
<evidence type="ECO:0000256" key="4">
    <source>
        <dbReference type="ARBA" id="ARBA00022842"/>
    </source>
</evidence>
<dbReference type="SUPFAM" id="SSF56784">
    <property type="entry name" value="HAD-like"/>
    <property type="match status" value="1"/>
</dbReference>
<dbReference type="InterPro" id="IPR036412">
    <property type="entry name" value="HAD-like_sf"/>
</dbReference>
<reference evidence="5" key="1">
    <citation type="submission" date="2021-01" db="EMBL/GenBank/DDBJ databases">
        <title>Whole genome shotgun sequence of Rhizocola hellebori NBRC 109834.</title>
        <authorList>
            <person name="Komaki H."/>
            <person name="Tamura T."/>
        </authorList>
    </citation>
    <scope>NUCLEOTIDE SEQUENCE</scope>
    <source>
        <strain evidence="5">NBRC 109834</strain>
    </source>
</reference>
<protein>
    <submittedName>
        <fullName evidence="5">Haloacid dehalogenase</fullName>
    </submittedName>
</protein>
<keyword evidence="3" id="KW-0479">Metal-binding</keyword>
<dbReference type="EMBL" id="BONY01000066">
    <property type="protein sequence ID" value="GIH09343.1"/>
    <property type="molecule type" value="Genomic_DNA"/>
</dbReference>
<gene>
    <name evidence="5" type="ORF">Rhe02_74100</name>
</gene>
<evidence type="ECO:0000256" key="2">
    <source>
        <dbReference type="ARBA" id="ARBA00006171"/>
    </source>
</evidence>
<comment type="cofactor">
    <cofactor evidence="1">
        <name>Mg(2+)</name>
        <dbReference type="ChEBI" id="CHEBI:18420"/>
    </cofactor>
</comment>
<dbReference type="SFLD" id="SFLDG01135">
    <property type="entry name" value="C1.5.6:_HAD__Beta-PGM__Phospha"/>
    <property type="match status" value="1"/>
</dbReference>
<dbReference type="Gene3D" id="1.10.150.240">
    <property type="entry name" value="Putative phosphatase, domain 2"/>
    <property type="match status" value="1"/>
</dbReference>
<organism evidence="5 6">
    <name type="scientific">Rhizocola hellebori</name>
    <dbReference type="NCBI Taxonomy" id="1392758"/>
    <lineage>
        <taxon>Bacteria</taxon>
        <taxon>Bacillati</taxon>
        <taxon>Actinomycetota</taxon>
        <taxon>Actinomycetes</taxon>
        <taxon>Micromonosporales</taxon>
        <taxon>Micromonosporaceae</taxon>
        <taxon>Rhizocola</taxon>
    </lineage>
</organism>
<dbReference type="SFLD" id="SFLDG01129">
    <property type="entry name" value="C1.5:_HAD__Beta-PGM__Phosphata"/>
    <property type="match status" value="1"/>
</dbReference>
<dbReference type="GO" id="GO:0046872">
    <property type="term" value="F:metal ion binding"/>
    <property type="evidence" value="ECO:0007669"/>
    <property type="project" value="UniProtKB-KW"/>
</dbReference>
<sequence length="215" mass="23162">MPQVTDLIIFDCDGVLVDSERIAIRTNIAALAEYGHTATEAEIIEQFVGKNIESIQRIVSEWVGDEHVAAWTLRCRELYYGELETSVEPVDGILEALAAISIASCVASSGTQQKMRMTLGRTGLYDRFAGRIFSAADVANGKPAPDLFLHAARQMGVAPQHCVVVEDSEPGVQAARAAGMRCFGYTGGVTPAHRLAGPGTVLFDDMRKLPALLEV</sequence>
<evidence type="ECO:0000256" key="1">
    <source>
        <dbReference type="ARBA" id="ARBA00001946"/>
    </source>
</evidence>
<comment type="similarity">
    <text evidence="2">Belongs to the HAD-like hydrolase superfamily. CbbY/CbbZ/Gph/YieH family.</text>
</comment>
<dbReference type="CDD" id="cd07526">
    <property type="entry name" value="HAD_BPGM_like"/>
    <property type="match status" value="1"/>
</dbReference>
<dbReference type="Proteomes" id="UP000612899">
    <property type="component" value="Unassembled WGS sequence"/>
</dbReference>
<proteinExistence type="inferred from homology"/>
<name>A0A8J3VKR7_9ACTN</name>
<dbReference type="Pfam" id="PF13419">
    <property type="entry name" value="HAD_2"/>
    <property type="match status" value="1"/>
</dbReference>
<dbReference type="InterPro" id="IPR023214">
    <property type="entry name" value="HAD_sf"/>
</dbReference>
<evidence type="ECO:0000313" key="6">
    <source>
        <dbReference type="Proteomes" id="UP000612899"/>
    </source>
</evidence>
<dbReference type="NCBIfam" id="TIGR01509">
    <property type="entry name" value="HAD-SF-IA-v3"/>
    <property type="match status" value="1"/>
</dbReference>
<evidence type="ECO:0000313" key="5">
    <source>
        <dbReference type="EMBL" id="GIH09343.1"/>
    </source>
</evidence>
<dbReference type="GO" id="GO:0003824">
    <property type="term" value="F:catalytic activity"/>
    <property type="evidence" value="ECO:0007669"/>
    <property type="project" value="UniProtKB-ARBA"/>
</dbReference>
<dbReference type="AlphaFoldDB" id="A0A8J3VKR7"/>
<dbReference type="InterPro" id="IPR041492">
    <property type="entry name" value="HAD_2"/>
</dbReference>